<dbReference type="STRING" id="1413211.U473_06660"/>
<evidence type="ECO:0000259" key="4">
    <source>
        <dbReference type="Pfam" id="PF00892"/>
    </source>
</evidence>
<dbReference type="Pfam" id="PF00892">
    <property type="entry name" value="EamA"/>
    <property type="match status" value="2"/>
</dbReference>
<feature type="domain" description="EamA" evidence="4">
    <location>
        <begin position="4"/>
        <end position="139"/>
    </location>
</feature>
<dbReference type="PANTHER" id="PTHR22911">
    <property type="entry name" value="ACYL-MALONYL CONDENSING ENZYME-RELATED"/>
    <property type="match status" value="1"/>
</dbReference>
<proteinExistence type="inferred from homology"/>
<feature type="transmembrane region" description="Helical" evidence="3">
    <location>
        <begin position="125"/>
        <end position="144"/>
    </location>
</feature>
<feature type="transmembrane region" description="Helical" evidence="3">
    <location>
        <begin position="150"/>
        <end position="170"/>
    </location>
</feature>
<evidence type="ECO:0000313" key="6">
    <source>
        <dbReference type="Proteomes" id="UP000070352"/>
    </source>
</evidence>
<feature type="transmembrane region" description="Helical" evidence="3">
    <location>
        <begin position="270"/>
        <end position="286"/>
    </location>
</feature>
<evidence type="ECO:0000256" key="2">
    <source>
        <dbReference type="ARBA" id="ARBA00007362"/>
    </source>
</evidence>
<dbReference type="Gene3D" id="1.10.3730.20">
    <property type="match status" value="1"/>
</dbReference>
<dbReference type="AlphaFoldDB" id="A0A135L489"/>
<comment type="subcellular location">
    <subcellularLocation>
        <location evidence="1">Endomembrane system</location>
        <topology evidence="1">Multi-pass membrane protein</topology>
    </subcellularLocation>
</comment>
<feature type="transmembrane region" description="Helical" evidence="3">
    <location>
        <begin position="67"/>
        <end position="86"/>
    </location>
</feature>
<comment type="similarity">
    <text evidence="2">Belongs to the EamA transporter family.</text>
</comment>
<feature type="transmembrane region" description="Helical" evidence="3">
    <location>
        <begin position="182"/>
        <end position="203"/>
    </location>
</feature>
<dbReference type="RefSeq" id="WP_068724596.1">
    <property type="nucleotide sequence ID" value="NZ_LSKU01000001.1"/>
</dbReference>
<dbReference type="EMBL" id="LSKU01000001">
    <property type="protein sequence ID" value="KXG43729.1"/>
    <property type="molecule type" value="Genomic_DNA"/>
</dbReference>
<evidence type="ECO:0000256" key="1">
    <source>
        <dbReference type="ARBA" id="ARBA00004127"/>
    </source>
</evidence>
<feature type="transmembrane region" description="Helical" evidence="3">
    <location>
        <begin position="36"/>
        <end position="55"/>
    </location>
</feature>
<dbReference type="InterPro" id="IPR037185">
    <property type="entry name" value="EmrE-like"/>
</dbReference>
<feature type="transmembrane region" description="Helical" evidence="3">
    <location>
        <begin position="92"/>
        <end position="116"/>
    </location>
</feature>
<protein>
    <submittedName>
        <fullName evidence="5">Transporter</fullName>
    </submittedName>
</protein>
<dbReference type="PANTHER" id="PTHR22911:SF79">
    <property type="entry name" value="MOBA-LIKE NTP TRANSFERASE DOMAIN-CONTAINING PROTEIN"/>
    <property type="match status" value="1"/>
</dbReference>
<dbReference type="OrthoDB" id="6707571at2"/>
<gene>
    <name evidence="5" type="ORF">U473_06660</name>
</gene>
<evidence type="ECO:0000313" key="5">
    <source>
        <dbReference type="EMBL" id="KXG43729.1"/>
    </source>
</evidence>
<sequence length="297" mass="33419">MKRWAYLFIALSAVFWGIIGIFVQGLYQFGLSPIEVVAIRVMMATMILLPYVYFTDRSLLKINLKDSFYFVGTGIFSIVFFNWSYFTAIQEISLSLAAILLYTAPAFVTILSRIIFKEWFTKKKLVSLFITFIGIMFVIGYLPNMESTQISTYGFLVGIGAGVGYSLYSIFGKAALKKYKPLTITTYTFVFASIVLVPTTRIWTSFNLMVSFKAFTYIIGLGLFPTALAYILYTKGLSYVESSRASITATIEPIVATLIGILQFGDYLSWHQLAGILMILISVFLIQEGSIKKEQLN</sequence>
<evidence type="ECO:0000256" key="3">
    <source>
        <dbReference type="SAM" id="Phobius"/>
    </source>
</evidence>
<keyword evidence="3" id="KW-1133">Transmembrane helix</keyword>
<feature type="transmembrane region" description="Helical" evidence="3">
    <location>
        <begin position="245"/>
        <end position="264"/>
    </location>
</feature>
<organism evidence="5 6">
    <name type="scientific">Tepidibacillus decaturensis</name>
    <dbReference type="NCBI Taxonomy" id="1413211"/>
    <lineage>
        <taxon>Bacteria</taxon>
        <taxon>Bacillati</taxon>
        <taxon>Bacillota</taxon>
        <taxon>Bacilli</taxon>
        <taxon>Bacillales</taxon>
        <taxon>Bacillaceae</taxon>
        <taxon>Tepidibacillus</taxon>
    </lineage>
</organism>
<feature type="transmembrane region" description="Helical" evidence="3">
    <location>
        <begin position="7"/>
        <end position="30"/>
    </location>
</feature>
<keyword evidence="3" id="KW-0472">Membrane</keyword>
<dbReference type="SUPFAM" id="SSF103481">
    <property type="entry name" value="Multidrug resistance efflux transporter EmrE"/>
    <property type="match status" value="2"/>
</dbReference>
<accession>A0A135L489</accession>
<reference evidence="5 6" key="1">
    <citation type="submission" date="2016-02" db="EMBL/GenBank/DDBJ databases">
        <title>Draft Genome for Tepidibacillus decaturensis nov. sp. Strain Z9, an Anaerobic, Moderately Thermophilic and Heterotrophic Bacterium from Deep Subsurface of the Illinois Basin, USA.</title>
        <authorList>
            <person name="Dong Y."/>
            <person name="Chang J.Y."/>
            <person name="Sanford R."/>
            <person name="Fouke B.W."/>
        </authorList>
    </citation>
    <scope>NUCLEOTIDE SEQUENCE [LARGE SCALE GENOMIC DNA]</scope>
    <source>
        <strain evidence="5 6">Z9</strain>
    </source>
</reference>
<dbReference type="InterPro" id="IPR000620">
    <property type="entry name" value="EamA_dom"/>
</dbReference>
<comment type="caution">
    <text evidence="5">The sequence shown here is derived from an EMBL/GenBank/DDBJ whole genome shotgun (WGS) entry which is preliminary data.</text>
</comment>
<keyword evidence="6" id="KW-1185">Reference proteome</keyword>
<dbReference type="Proteomes" id="UP000070352">
    <property type="component" value="Unassembled WGS sequence"/>
</dbReference>
<feature type="domain" description="EamA" evidence="4">
    <location>
        <begin position="153"/>
        <end position="286"/>
    </location>
</feature>
<name>A0A135L489_9BACI</name>
<dbReference type="GO" id="GO:0016020">
    <property type="term" value="C:membrane"/>
    <property type="evidence" value="ECO:0007669"/>
    <property type="project" value="InterPro"/>
</dbReference>
<keyword evidence="3" id="KW-0812">Transmembrane</keyword>
<feature type="transmembrane region" description="Helical" evidence="3">
    <location>
        <begin position="215"/>
        <end position="233"/>
    </location>
</feature>